<proteinExistence type="inferred from homology"/>
<dbReference type="PANTHER" id="PTHR30126:SF64">
    <property type="entry name" value="HTH-TYPE TRANSCRIPTIONAL REGULATOR CITR"/>
    <property type="match status" value="1"/>
</dbReference>
<dbReference type="EMBL" id="AP017378">
    <property type="protein sequence ID" value="BBD07144.1"/>
    <property type="molecule type" value="Genomic_DNA"/>
</dbReference>
<dbReference type="InterPro" id="IPR000847">
    <property type="entry name" value="LysR_HTH_N"/>
</dbReference>
<dbReference type="KEGG" id="dfl:DFE_0418"/>
<dbReference type="Gene3D" id="1.10.10.10">
    <property type="entry name" value="Winged helix-like DNA-binding domain superfamily/Winged helix DNA-binding domain"/>
    <property type="match status" value="1"/>
</dbReference>
<dbReference type="GO" id="GO:0000976">
    <property type="term" value="F:transcription cis-regulatory region binding"/>
    <property type="evidence" value="ECO:0007669"/>
    <property type="project" value="TreeGrafter"/>
</dbReference>
<reference evidence="6 7" key="1">
    <citation type="journal article" date="2018" name="Sci. Adv.">
        <title>Multi-heme cytochromes provide a pathway for survival in energy-limited environments.</title>
        <authorList>
            <person name="Deng X."/>
            <person name="Dohmae N."/>
            <person name="Nealson K.H."/>
            <person name="Hashimoto K."/>
            <person name="Okamoto A."/>
        </authorList>
    </citation>
    <scope>NUCLEOTIDE SEQUENCE [LARGE SCALE GENOMIC DNA]</scope>
    <source>
        <strain evidence="6 7">IS5</strain>
    </source>
</reference>
<accession>A0A2Z6AV86</accession>
<dbReference type="SUPFAM" id="SSF46785">
    <property type="entry name" value="Winged helix' DNA-binding domain"/>
    <property type="match status" value="1"/>
</dbReference>
<evidence type="ECO:0000256" key="1">
    <source>
        <dbReference type="ARBA" id="ARBA00009437"/>
    </source>
</evidence>
<dbReference type="AlphaFoldDB" id="A0A2Z6AV86"/>
<dbReference type="InterPro" id="IPR036388">
    <property type="entry name" value="WH-like_DNA-bd_sf"/>
</dbReference>
<feature type="domain" description="HTH lysR-type" evidence="5">
    <location>
        <begin position="1"/>
        <end position="58"/>
    </location>
</feature>
<keyword evidence="4" id="KW-0804">Transcription</keyword>
<dbReference type="Pfam" id="PF00126">
    <property type="entry name" value="HTH_1"/>
    <property type="match status" value="1"/>
</dbReference>
<dbReference type="RefSeq" id="WP_126376089.1">
    <property type="nucleotide sequence ID" value="NZ_AP017378.1"/>
</dbReference>
<dbReference type="Pfam" id="PF03466">
    <property type="entry name" value="LysR_substrate"/>
    <property type="match status" value="1"/>
</dbReference>
<evidence type="ECO:0000256" key="2">
    <source>
        <dbReference type="ARBA" id="ARBA00023015"/>
    </source>
</evidence>
<keyword evidence="7" id="KW-1185">Reference proteome</keyword>
<evidence type="ECO:0000313" key="7">
    <source>
        <dbReference type="Proteomes" id="UP000269883"/>
    </source>
</evidence>
<dbReference type="OrthoDB" id="9808620at2"/>
<gene>
    <name evidence="6" type="ORF">DFE_0418</name>
</gene>
<dbReference type="PROSITE" id="PS50931">
    <property type="entry name" value="HTH_LYSR"/>
    <property type="match status" value="1"/>
</dbReference>
<dbReference type="NCBIfam" id="NF040786">
    <property type="entry name" value="LysR_Sec_metab"/>
    <property type="match status" value="1"/>
</dbReference>
<evidence type="ECO:0000313" key="6">
    <source>
        <dbReference type="EMBL" id="BBD07144.1"/>
    </source>
</evidence>
<evidence type="ECO:0000256" key="4">
    <source>
        <dbReference type="ARBA" id="ARBA00023163"/>
    </source>
</evidence>
<dbReference type="FunFam" id="1.10.10.10:FF:000001">
    <property type="entry name" value="LysR family transcriptional regulator"/>
    <property type="match status" value="1"/>
</dbReference>
<dbReference type="GO" id="GO:0003700">
    <property type="term" value="F:DNA-binding transcription factor activity"/>
    <property type="evidence" value="ECO:0007669"/>
    <property type="project" value="InterPro"/>
</dbReference>
<keyword evidence="3" id="KW-0238">DNA-binding</keyword>
<name>A0A2Z6AV86_9BACT</name>
<organism evidence="6 7">
    <name type="scientific">Desulfovibrio ferrophilus</name>
    <dbReference type="NCBI Taxonomy" id="241368"/>
    <lineage>
        <taxon>Bacteria</taxon>
        <taxon>Pseudomonadati</taxon>
        <taxon>Thermodesulfobacteriota</taxon>
        <taxon>Desulfovibrionia</taxon>
        <taxon>Desulfovibrionales</taxon>
        <taxon>Desulfovibrionaceae</taxon>
        <taxon>Desulfovibrio</taxon>
    </lineage>
</organism>
<dbReference type="SUPFAM" id="SSF53850">
    <property type="entry name" value="Periplasmic binding protein-like II"/>
    <property type="match status" value="1"/>
</dbReference>
<keyword evidence="2" id="KW-0805">Transcription regulation</keyword>
<dbReference type="InterPro" id="IPR036390">
    <property type="entry name" value="WH_DNA-bd_sf"/>
</dbReference>
<dbReference type="PANTHER" id="PTHR30126">
    <property type="entry name" value="HTH-TYPE TRANSCRIPTIONAL REGULATOR"/>
    <property type="match status" value="1"/>
</dbReference>
<comment type="similarity">
    <text evidence="1">Belongs to the LysR transcriptional regulatory family.</text>
</comment>
<protein>
    <submittedName>
        <fullName evidence="6">Transcriptional regulator, LysR family</fullName>
    </submittedName>
</protein>
<evidence type="ECO:0000256" key="3">
    <source>
        <dbReference type="ARBA" id="ARBA00023125"/>
    </source>
</evidence>
<dbReference type="Gene3D" id="3.40.190.290">
    <property type="match status" value="1"/>
</dbReference>
<dbReference type="Proteomes" id="UP000269883">
    <property type="component" value="Chromosome"/>
</dbReference>
<dbReference type="InterPro" id="IPR047788">
    <property type="entry name" value="LysR-like_Sec_metab"/>
</dbReference>
<sequence length="298" mass="33047">MDIRRLEAFSKVYELRSFSKAGEELYLSQPTISAHVSALETELDVRLFDRLGRTILPTQAAEVLYRYALDVFNSLAAAEAEIQLLQERVAGDLIIGGSTIPAHYVLPSLLARFSSRYPEVRMDLKVADSTKIIQRLIGGEGMVGMVGAREDHPDLTFEKVLMDELVIVGSPPLASRTKQPLIPAELASLPWIMREEGSGTRRAFETALDAQGAPRPQPVLKVESTLAALQSVLAGIGVTVTSRLAARPLLKTGEIVEIQVNGLDMQRDFYLAYHSRRHLFPAARYFIEFIRQECRLGA</sequence>
<dbReference type="PRINTS" id="PR00039">
    <property type="entry name" value="HTHLYSR"/>
</dbReference>
<evidence type="ECO:0000259" key="5">
    <source>
        <dbReference type="PROSITE" id="PS50931"/>
    </source>
</evidence>
<dbReference type="InterPro" id="IPR005119">
    <property type="entry name" value="LysR_subst-bd"/>
</dbReference>